<accession>A0A8X6XBY5</accession>
<gene>
    <name evidence="1" type="primary">NCL1_28918</name>
    <name evidence="1" type="ORF">TNIN_137291</name>
</gene>
<evidence type="ECO:0000313" key="1">
    <source>
        <dbReference type="EMBL" id="GFY49945.1"/>
    </source>
</evidence>
<protein>
    <submittedName>
        <fullName evidence="1">Uncharacterized protein</fullName>
    </submittedName>
</protein>
<proteinExistence type="predicted"/>
<dbReference type="OrthoDB" id="6432496at2759"/>
<dbReference type="EMBL" id="BMAV01007233">
    <property type="protein sequence ID" value="GFY49945.1"/>
    <property type="molecule type" value="Genomic_DNA"/>
</dbReference>
<name>A0A8X6XBY5_9ARAC</name>
<organism evidence="1 2">
    <name type="scientific">Trichonephila inaurata madagascariensis</name>
    <dbReference type="NCBI Taxonomy" id="2747483"/>
    <lineage>
        <taxon>Eukaryota</taxon>
        <taxon>Metazoa</taxon>
        <taxon>Ecdysozoa</taxon>
        <taxon>Arthropoda</taxon>
        <taxon>Chelicerata</taxon>
        <taxon>Arachnida</taxon>
        <taxon>Araneae</taxon>
        <taxon>Araneomorphae</taxon>
        <taxon>Entelegynae</taxon>
        <taxon>Araneoidea</taxon>
        <taxon>Nephilidae</taxon>
        <taxon>Trichonephila</taxon>
        <taxon>Trichonephila inaurata</taxon>
    </lineage>
</organism>
<sequence>MRIKREIRVVLIFSICLLIANVLEARIIRTRPTKKVYALSSLDQPLAHSFQAHPLILKNKNPRSMNMPIRSAEGCPKGYKYDPFFKKCRKLVCAIPGYKMINGKCVKPS</sequence>
<comment type="caution">
    <text evidence="1">The sequence shown here is derived from an EMBL/GenBank/DDBJ whole genome shotgun (WGS) entry which is preliminary data.</text>
</comment>
<evidence type="ECO:0000313" key="2">
    <source>
        <dbReference type="Proteomes" id="UP000886998"/>
    </source>
</evidence>
<keyword evidence="2" id="KW-1185">Reference proteome</keyword>
<dbReference type="Proteomes" id="UP000886998">
    <property type="component" value="Unassembled WGS sequence"/>
</dbReference>
<dbReference type="AlphaFoldDB" id="A0A8X6XBY5"/>
<reference evidence="1" key="1">
    <citation type="submission" date="2020-08" db="EMBL/GenBank/DDBJ databases">
        <title>Multicomponent nature underlies the extraordinary mechanical properties of spider dragline silk.</title>
        <authorList>
            <person name="Kono N."/>
            <person name="Nakamura H."/>
            <person name="Mori M."/>
            <person name="Yoshida Y."/>
            <person name="Ohtoshi R."/>
            <person name="Malay A.D."/>
            <person name="Moran D.A.P."/>
            <person name="Tomita M."/>
            <person name="Numata K."/>
            <person name="Arakawa K."/>
        </authorList>
    </citation>
    <scope>NUCLEOTIDE SEQUENCE</scope>
</reference>